<dbReference type="Pfam" id="PF11611">
    <property type="entry name" value="DUF4352"/>
    <property type="match status" value="1"/>
</dbReference>
<evidence type="ECO:0000256" key="2">
    <source>
        <dbReference type="SAM" id="MobiDB-lite"/>
    </source>
</evidence>
<keyword evidence="3" id="KW-0812">Transmembrane</keyword>
<dbReference type="InterPro" id="IPR029051">
    <property type="entry name" value="DUF4352"/>
</dbReference>
<evidence type="ECO:0000256" key="3">
    <source>
        <dbReference type="SAM" id="Phobius"/>
    </source>
</evidence>
<keyword evidence="1" id="KW-0732">Signal</keyword>
<feature type="transmembrane region" description="Helical" evidence="3">
    <location>
        <begin position="81"/>
        <end position="108"/>
    </location>
</feature>
<evidence type="ECO:0000256" key="1">
    <source>
        <dbReference type="ARBA" id="ARBA00022729"/>
    </source>
</evidence>
<dbReference type="AlphaFoldDB" id="A0A7H0HT27"/>
<feature type="transmembrane region" description="Helical" evidence="3">
    <location>
        <begin position="36"/>
        <end position="69"/>
    </location>
</feature>
<dbReference type="EMBL" id="CP060825">
    <property type="protein sequence ID" value="QNP63693.1"/>
    <property type="molecule type" value="Genomic_DNA"/>
</dbReference>
<keyword evidence="3" id="KW-1133">Transmembrane helix</keyword>
<evidence type="ECO:0000259" key="4">
    <source>
        <dbReference type="Pfam" id="PF11611"/>
    </source>
</evidence>
<organism evidence="5 6">
    <name type="scientific">Streptomyces genisteinicus</name>
    <dbReference type="NCBI Taxonomy" id="2768068"/>
    <lineage>
        <taxon>Bacteria</taxon>
        <taxon>Bacillati</taxon>
        <taxon>Actinomycetota</taxon>
        <taxon>Actinomycetes</taxon>
        <taxon>Kitasatosporales</taxon>
        <taxon>Streptomycetaceae</taxon>
        <taxon>Streptomyces</taxon>
    </lineage>
</organism>
<dbReference type="InterPro" id="IPR029050">
    <property type="entry name" value="Immunoprotect_excell_Ig-like"/>
</dbReference>
<evidence type="ECO:0000313" key="5">
    <source>
        <dbReference type="EMBL" id="QNP63693.1"/>
    </source>
</evidence>
<dbReference type="Proteomes" id="UP000516230">
    <property type="component" value="Chromosome"/>
</dbReference>
<keyword evidence="6" id="KW-1185">Reference proteome</keyword>
<dbReference type="KEGG" id="sgj:IAG43_12605"/>
<sequence>MSQPTQSQYGAPYPGGPAGFTPQAQPRNGLGTAGLVLGIIGLVVAVIPLLFWLGGFLGLLALIFGLIGLGRAKRAQATNKGIALAGTILGGVAIAAGIAMGVVTVLAVDKAVDEINKSVESVATEEAKNQEPADAATDAAADSGEEPIAPGEVLAGGDEVIYDDKLSVTVSEPKAYKPSEFAIGHTSGNKAYQVTVVIQNGGTEKFDSTLVTAEARAGEDGVEAEQIFDDKVGSGFDGTIAPGKKVTVTYAFDAPAAAKSLMVEVSPGIMHDATLWELKL</sequence>
<protein>
    <submittedName>
        <fullName evidence="5">DUF4190 and DUF4352 domain-containing protein</fullName>
    </submittedName>
</protein>
<name>A0A7H0HT27_9ACTN</name>
<feature type="compositionally biased region" description="Low complexity" evidence="2">
    <location>
        <begin position="133"/>
        <end position="142"/>
    </location>
</feature>
<gene>
    <name evidence="5" type="ORF">IAG43_12605</name>
</gene>
<reference evidence="5 6" key="1">
    <citation type="submission" date="2020-08" db="EMBL/GenBank/DDBJ databases">
        <title>A novel species.</title>
        <authorList>
            <person name="Gao J."/>
        </authorList>
    </citation>
    <scope>NUCLEOTIDE SEQUENCE [LARGE SCALE GENOMIC DNA]</scope>
    <source>
        <strain evidence="5 6">CRPJ-33</strain>
    </source>
</reference>
<keyword evidence="3" id="KW-0472">Membrane</keyword>
<feature type="domain" description="DUF4352" evidence="4">
    <location>
        <begin position="161"/>
        <end position="272"/>
    </location>
</feature>
<dbReference type="RefSeq" id="WP_187740850.1">
    <property type="nucleotide sequence ID" value="NZ_CP060825.1"/>
</dbReference>
<proteinExistence type="predicted"/>
<evidence type="ECO:0000313" key="6">
    <source>
        <dbReference type="Proteomes" id="UP000516230"/>
    </source>
</evidence>
<feature type="region of interest" description="Disordered" evidence="2">
    <location>
        <begin position="122"/>
        <end position="151"/>
    </location>
</feature>
<dbReference type="Gene3D" id="2.60.40.1240">
    <property type="match status" value="1"/>
</dbReference>
<accession>A0A7H0HT27</accession>